<sequence>MFGSFLKPNRTDELFGSGTFNLKKKRLNARRPADAAAASPSLSHALSHSLRGVSGQHLTLTLCVSPSLTQS</sequence>
<name>A0AAP0MIL6_9ROSI</name>
<evidence type="ECO:0000313" key="1">
    <source>
        <dbReference type="EMBL" id="KAK9208486.1"/>
    </source>
</evidence>
<dbReference type="EMBL" id="JBCGBO010000004">
    <property type="protein sequence ID" value="KAK9208486.1"/>
    <property type="molecule type" value="Genomic_DNA"/>
</dbReference>
<proteinExistence type="predicted"/>
<dbReference type="AlphaFoldDB" id="A0AAP0MIL6"/>
<gene>
    <name evidence="1" type="ORF">WN944_000843</name>
</gene>
<reference evidence="1 2" key="1">
    <citation type="submission" date="2024-05" db="EMBL/GenBank/DDBJ databases">
        <title>Haplotype-resolved chromosome-level genome assembly of Huyou (Citrus changshanensis).</title>
        <authorList>
            <person name="Miao C."/>
            <person name="Chen W."/>
            <person name="Wu Y."/>
            <person name="Wang L."/>
            <person name="Zhao S."/>
            <person name="Grierson D."/>
            <person name="Xu C."/>
            <person name="Chen K."/>
        </authorList>
    </citation>
    <scope>NUCLEOTIDE SEQUENCE [LARGE SCALE GENOMIC DNA]</scope>
    <source>
        <strain evidence="1">01-14</strain>
        <tissue evidence="1">Leaf</tissue>
    </source>
</reference>
<comment type="caution">
    <text evidence="1">The sequence shown here is derived from an EMBL/GenBank/DDBJ whole genome shotgun (WGS) entry which is preliminary data.</text>
</comment>
<accession>A0AAP0MIL6</accession>
<organism evidence="1 2">
    <name type="scientific">Citrus x changshan-huyou</name>
    <dbReference type="NCBI Taxonomy" id="2935761"/>
    <lineage>
        <taxon>Eukaryota</taxon>
        <taxon>Viridiplantae</taxon>
        <taxon>Streptophyta</taxon>
        <taxon>Embryophyta</taxon>
        <taxon>Tracheophyta</taxon>
        <taxon>Spermatophyta</taxon>
        <taxon>Magnoliopsida</taxon>
        <taxon>eudicotyledons</taxon>
        <taxon>Gunneridae</taxon>
        <taxon>Pentapetalae</taxon>
        <taxon>rosids</taxon>
        <taxon>malvids</taxon>
        <taxon>Sapindales</taxon>
        <taxon>Rutaceae</taxon>
        <taxon>Aurantioideae</taxon>
        <taxon>Citrus</taxon>
    </lineage>
</organism>
<protein>
    <submittedName>
        <fullName evidence="1">Uncharacterized protein</fullName>
    </submittedName>
</protein>
<keyword evidence="2" id="KW-1185">Reference proteome</keyword>
<evidence type="ECO:0000313" key="2">
    <source>
        <dbReference type="Proteomes" id="UP001428341"/>
    </source>
</evidence>
<dbReference type="Proteomes" id="UP001428341">
    <property type="component" value="Unassembled WGS sequence"/>
</dbReference>